<keyword evidence="6" id="KW-1185">Reference proteome</keyword>
<evidence type="ECO:0000313" key="5">
    <source>
        <dbReference type="EMBL" id="ROP26519.1"/>
    </source>
</evidence>
<dbReference type="SUPFAM" id="SSF81606">
    <property type="entry name" value="PP2C-like"/>
    <property type="match status" value="1"/>
</dbReference>
<feature type="region of interest" description="Disordered" evidence="2">
    <location>
        <begin position="1"/>
        <end position="29"/>
    </location>
</feature>
<dbReference type="Proteomes" id="UP000276232">
    <property type="component" value="Unassembled WGS sequence"/>
</dbReference>
<dbReference type="AlphaFoldDB" id="A0A3N1G8E0"/>
<dbReference type="RefSeq" id="WP_158674349.1">
    <property type="nucleotide sequence ID" value="NZ_RJKN01000014.1"/>
</dbReference>
<name>A0A3N1G8E0_9ACTN</name>
<feature type="domain" description="PPM-type phosphatase" evidence="4">
    <location>
        <begin position="195"/>
        <end position="427"/>
    </location>
</feature>
<dbReference type="InterPro" id="IPR029016">
    <property type="entry name" value="GAF-like_dom_sf"/>
</dbReference>
<accession>A0A3N1G8E0</accession>
<evidence type="ECO:0000259" key="4">
    <source>
        <dbReference type="SMART" id="SM00331"/>
    </source>
</evidence>
<dbReference type="EMBL" id="RJKN01000014">
    <property type="protein sequence ID" value="ROP26519.1"/>
    <property type="molecule type" value="Genomic_DNA"/>
</dbReference>
<reference evidence="5 6" key="1">
    <citation type="journal article" date="2015" name="Stand. Genomic Sci.">
        <title>Genomic Encyclopedia of Bacterial and Archaeal Type Strains, Phase III: the genomes of soil and plant-associated and newly described type strains.</title>
        <authorList>
            <person name="Whitman W.B."/>
            <person name="Woyke T."/>
            <person name="Klenk H.P."/>
            <person name="Zhou Y."/>
            <person name="Lilburn T.G."/>
            <person name="Beck B.J."/>
            <person name="De Vos P."/>
            <person name="Vandamme P."/>
            <person name="Eisen J.A."/>
            <person name="Garrity G."/>
            <person name="Hugenholtz P."/>
            <person name="Kyrpides N.C."/>
        </authorList>
    </citation>
    <scope>NUCLEOTIDE SEQUENCE [LARGE SCALE GENOMIC DNA]</scope>
    <source>
        <strain evidence="5 6">CECT 7306</strain>
    </source>
</reference>
<dbReference type="Gene3D" id="3.30.450.40">
    <property type="match status" value="1"/>
</dbReference>
<dbReference type="InterPro" id="IPR001932">
    <property type="entry name" value="PPM-type_phosphatase-like_dom"/>
</dbReference>
<proteinExistence type="predicted"/>
<dbReference type="Pfam" id="PF07228">
    <property type="entry name" value="SpoIIE"/>
    <property type="match status" value="1"/>
</dbReference>
<keyword evidence="1" id="KW-0378">Hydrolase</keyword>
<dbReference type="Pfam" id="PF01590">
    <property type="entry name" value="GAF"/>
    <property type="match status" value="1"/>
</dbReference>
<feature type="domain" description="GAF" evidence="3">
    <location>
        <begin position="30"/>
        <end position="175"/>
    </location>
</feature>
<dbReference type="OrthoDB" id="118142at2"/>
<organism evidence="5 6">
    <name type="scientific">Pseudokineococcus lusitanus</name>
    <dbReference type="NCBI Taxonomy" id="763993"/>
    <lineage>
        <taxon>Bacteria</taxon>
        <taxon>Bacillati</taxon>
        <taxon>Actinomycetota</taxon>
        <taxon>Actinomycetes</taxon>
        <taxon>Kineosporiales</taxon>
        <taxon>Kineosporiaceae</taxon>
        <taxon>Pseudokineococcus</taxon>
    </lineage>
</organism>
<evidence type="ECO:0000259" key="3">
    <source>
        <dbReference type="SMART" id="SM00065"/>
    </source>
</evidence>
<dbReference type="SUPFAM" id="SSF55781">
    <property type="entry name" value="GAF domain-like"/>
    <property type="match status" value="1"/>
</dbReference>
<dbReference type="InterPro" id="IPR036457">
    <property type="entry name" value="PPM-type-like_dom_sf"/>
</dbReference>
<protein>
    <submittedName>
        <fullName evidence="5">Serine phosphatase RsbU (Regulator of sigma subunit)</fullName>
    </submittedName>
</protein>
<dbReference type="SMART" id="SM00065">
    <property type="entry name" value="GAF"/>
    <property type="match status" value="1"/>
</dbReference>
<evidence type="ECO:0000313" key="6">
    <source>
        <dbReference type="Proteomes" id="UP000276232"/>
    </source>
</evidence>
<dbReference type="InParanoid" id="A0A3N1G8E0"/>
<gene>
    <name evidence="5" type="ORF">EDC03_3442</name>
</gene>
<dbReference type="InterPro" id="IPR052016">
    <property type="entry name" value="Bact_Sigma-Reg"/>
</dbReference>
<dbReference type="InterPro" id="IPR003018">
    <property type="entry name" value="GAF"/>
</dbReference>
<comment type="caution">
    <text evidence="5">The sequence shown here is derived from an EMBL/GenBank/DDBJ whole genome shotgun (WGS) entry which is preliminary data.</text>
</comment>
<evidence type="ECO:0000256" key="2">
    <source>
        <dbReference type="SAM" id="MobiDB-lite"/>
    </source>
</evidence>
<dbReference type="SMART" id="SM00331">
    <property type="entry name" value="PP2C_SIG"/>
    <property type="match status" value="1"/>
</dbReference>
<dbReference type="FunCoup" id="A0A3N1G8E0">
    <property type="interactions" value="1"/>
</dbReference>
<dbReference type="GO" id="GO:0016791">
    <property type="term" value="F:phosphatase activity"/>
    <property type="evidence" value="ECO:0007669"/>
    <property type="project" value="TreeGrafter"/>
</dbReference>
<dbReference type="PANTHER" id="PTHR43156:SF2">
    <property type="entry name" value="STAGE II SPORULATION PROTEIN E"/>
    <property type="match status" value="1"/>
</dbReference>
<sequence length="429" mass="45569">MYEVMPAPPLARSRPQPAGDLPASTPLPAAPDEAFDRLARLAQAQLHVPMALVTFVSVEEQVAPGGVGIRPEVQESRRFDLRESFCQTVVRSGMPMAWEDVRKVLELAEVVEAADGVVAYAGSPVRGADGRVAGAVCAVDKVARSWTDEELMLLDDLAAAASSELSLRQVLEERRQVTRSLQDAMVAPVVSPRGLEVRVLSTPLADSDPVGGDWCDVVVPDRRGLPVGPEGSVVPAVLVLGDVMGHDARAAGAMGQLRAMVRTTAWSFPHDGPAAVLDRVDRAMAGLGLQTMATCVVARVERSATGRRRLRWSSAGHLPPLLLHPGGTAELLLRPGGVPLGVMPSVERHEHVVDLPEGAGVLLYSDGLVERRDRSISDSLHDLERSATERSGQPLSDLLDGLVHDLAGDGDDDGRVPDDVAALVVRVTA</sequence>
<dbReference type="Gene3D" id="3.60.40.10">
    <property type="entry name" value="PPM-type phosphatase domain"/>
    <property type="match status" value="1"/>
</dbReference>
<dbReference type="PANTHER" id="PTHR43156">
    <property type="entry name" value="STAGE II SPORULATION PROTEIN E-RELATED"/>
    <property type="match status" value="1"/>
</dbReference>
<evidence type="ECO:0000256" key="1">
    <source>
        <dbReference type="ARBA" id="ARBA00022801"/>
    </source>
</evidence>